<sequence>MQLKEGFIVCDNQVKLRILSNLKEFKRYMFISYKELIHKFYGYVKENAIFSLVSNYGISYDLAKEYMRYAPYTENKAYNDIKLDSLYKVKSFLEKEDLIEKDPYFIYQLKQYPITFMDIKETKEFEKLTSELSKITEVILMPKETKNYQPKVSEYDTILDELYDICNQIKILHKKGIKYSNIYLMNMNSDYEFILKRLSESYNIPIAFKPNKNILHTRFVKDFLKLSMEKESFQDILKELNDSIFLKPLIQLITTYSLEDKKPIDYIDFFKKAFKSFSYEEKIYEDMVNISSSTIYEDNDYVFYLGLNQGISPKIYKDEEYLPDNLLEKLFLPTSIEKNKEERENLISLIRNTKNLYLSYAIRKQTLELFPSSIIQELGLETIKKTPLYGYSKDEDMLRLSVLLSIFDKTKEENMALDYYDLSDIPYNTFDNKFKGIDKAHMIDRYKEEGSISLSYSTMKYYFECPFHYYAEKILDLSSYEDSIATRIGTYSHAILEDSYKDDFSFLDSSLKHKEEGIKDIDIKDAKKAKFYFEQMNEVLVNLIEYNKNHEALSSLNKVECEAHISYMEGNLKFHGFIDKLLYTEINGEIYAAIMDYKTGKDFITLDNVEDGFHLQLPSYMFLLSKYEKFKDKKIHIIGIYLQKVNLIALDNSKDIKEQREKSFKLQGFTILDKSLIPLLDPSYNKSDYIQSMATIKDGSFGKYAKVMDEEEENELIQLVDVFIHRVRDGIMDASFSISPKRINNKDQSCLFCPYKDLCFKTYGDYIHLKEKKFQDKEGE</sequence>
<dbReference type="EMBL" id="QXEV01000001">
    <property type="protein sequence ID" value="RIA78479.1"/>
    <property type="molecule type" value="Genomic_DNA"/>
</dbReference>
<organism evidence="7 8">
    <name type="scientific">Anaeroplasma bactoclasticum</name>
    <dbReference type="NCBI Taxonomy" id="2088"/>
    <lineage>
        <taxon>Bacteria</taxon>
        <taxon>Bacillati</taxon>
        <taxon>Mycoplasmatota</taxon>
        <taxon>Mollicutes</taxon>
        <taxon>Anaeroplasmatales</taxon>
        <taxon>Anaeroplasmataceae</taxon>
        <taxon>Anaeroplasma</taxon>
    </lineage>
</organism>
<evidence type="ECO:0000313" key="7">
    <source>
        <dbReference type="EMBL" id="RIA78479.1"/>
    </source>
</evidence>
<dbReference type="SUPFAM" id="SSF52540">
    <property type="entry name" value="P-loop containing nucleoside triphosphate hydrolases"/>
    <property type="match status" value="1"/>
</dbReference>
<dbReference type="Pfam" id="PF12705">
    <property type="entry name" value="PDDEXK_1"/>
    <property type="match status" value="1"/>
</dbReference>
<gene>
    <name evidence="7" type="ORF">EI71_00039</name>
</gene>
<dbReference type="Gene3D" id="3.90.320.10">
    <property type="match status" value="1"/>
</dbReference>
<keyword evidence="3" id="KW-0347">Helicase</keyword>
<keyword evidence="3" id="KW-0067">ATP-binding</keyword>
<dbReference type="AlphaFoldDB" id="A0A397S1A9"/>
<dbReference type="Proteomes" id="UP000266506">
    <property type="component" value="Unassembled WGS sequence"/>
</dbReference>
<keyword evidence="4" id="KW-0269">Exonuclease</keyword>
<dbReference type="GO" id="GO:0004527">
    <property type="term" value="F:exonuclease activity"/>
    <property type="evidence" value="ECO:0007669"/>
    <property type="project" value="UniProtKB-KW"/>
</dbReference>
<comment type="caution">
    <text evidence="7">The sequence shown here is derived from an EMBL/GenBank/DDBJ whole genome shotgun (WGS) entry which is preliminary data.</text>
</comment>
<evidence type="ECO:0000256" key="1">
    <source>
        <dbReference type="ARBA" id="ARBA00022722"/>
    </source>
</evidence>
<keyword evidence="4" id="KW-0378">Hydrolase</keyword>
<evidence type="ECO:0000256" key="5">
    <source>
        <dbReference type="ARBA" id="ARBA00023204"/>
    </source>
</evidence>
<keyword evidence="1" id="KW-0540">Nuclease</keyword>
<keyword evidence="3" id="KW-0547">Nucleotide-binding</keyword>
<protein>
    <submittedName>
        <fullName evidence="7">PD-(D/E)XK nuclease superfamily protein</fullName>
    </submittedName>
</protein>
<dbReference type="InterPro" id="IPR038726">
    <property type="entry name" value="PDDEXK_AddAB-type"/>
</dbReference>
<keyword evidence="8" id="KW-1185">Reference proteome</keyword>
<dbReference type="InParanoid" id="A0A397S1A9"/>
<name>A0A397S1A9_9MOLU</name>
<accession>A0A397S1A9</accession>
<dbReference type="InterPro" id="IPR027417">
    <property type="entry name" value="P-loop_NTPase"/>
</dbReference>
<keyword evidence="2" id="KW-0227">DNA damage</keyword>
<evidence type="ECO:0000256" key="2">
    <source>
        <dbReference type="ARBA" id="ARBA00022763"/>
    </source>
</evidence>
<dbReference type="GO" id="GO:0004386">
    <property type="term" value="F:helicase activity"/>
    <property type="evidence" value="ECO:0007669"/>
    <property type="project" value="UniProtKB-KW"/>
</dbReference>
<reference evidence="7 8" key="1">
    <citation type="submission" date="2018-08" db="EMBL/GenBank/DDBJ databases">
        <title>Genomic Encyclopedia of Archaeal and Bacterial Type Strains, Phase II (KMG-II): from individual species to whole genera.</title>
        <authorList>
            <person name="Goeker M."/>
        </authorList>
    </citation>
    <scope>NUCLEOTIDE SEQUENCE [LARGE SCALE GENOMIC DNA]</scope>
    <source>
        <strain evidence="7 8">ATCC 27112</strain>
    </source>
</reference>
<proteinExistence type="predicted"/>
<dbReference type="OrthoDB" id="5487982at2"/>
<dbReference type="InterPro" id="IPR011604">
    <property type="entry name" value="PDDEXK-like_dom_sf"/>
</dbReference>
<dbReference type="GO" id="GO:0006281">
    <property type="term" value="P:DNA repair"/>
    <property type="evidence" value="ECO:0007669"/>
    <property type="project" value="UniProtKB-KW"/>
</dbReference>
<feature type="domain" description="PD-(D/E)XK endonuclease-like" evidence="6">
    <location>
        <begin position="453"/>
        <end position="759"/>
    </location>
</feature>
<dbReference type="RefSeq" id="WP_119015227.1">
    <property type="nucleotide sequence ID" value="NZ_QXEV01000001.1"/>
</dbReference>
<evidence type="ECO:0000256" key="4">
    <source>
        <dbReference type="ARBA" id="ARBA00022839"/>
    </source>
</evidence>
<keyword evidence="5" id="KW-0234">DNA repair</keyword>
<evidence type="ECO:0000313" key="8">
    <source>
        <dbReference type="Proteomes" id="UP000266506"/>
    </source>
</evidence>
<evidence type="ECO:0000256" key="3">
    <source>
        <dbReference type="ARBA" id="ARBA00022806"/>
    </source>
</evidence>
<evidence type="ECO:0000259" key="6">
    <source>
        <dbReference type="Pfam" id="PF12705"/>
    </source>
</evidence>